<dbReference type="PROSITE" id="PS51257">
    <property type="entry name" value="PROKAR_LIPOPROTEIN"/>
    <property type="match status" value="1"/>
</dbReference>
<proteinExistence type="predicted"/>
<evidence type="ECO:0000313" key="2">
    <source>
        <dbReference type="Proteomes" id="UP000823895"/>
    </source>
</evidence>
<sequence length="377" mass="41607">MKKYMKLLACAGGALLLAGCSGKEKINLEELVTLDYTGSDGGYGYASCDFESLEDWLSDNCSEEVALSLAVTLEDGLDFALDPEDGLSNGDEITVTILYDDDLLDGYDYQLVQKSGDKWKVTVDGLEEAQKVDLFDGISLEYESDGSCSVTGGYDNITYTLSKNRGLKNGDTVTITASYEGDEASLEEFCIQSYGMIPESDTCEYTVDGLEEYPSSPEEISEFGLDQLKQEADACINDMKWQMEDSLGADGYSVNDYAYDRCVIATPAEGTNAANKNEVYLIYKVNAANPDGMFDYYYSVMFSNVMTDKNGTFTYDPNPWLPDGSYSIWSGVSGENYFSTGSDGEGFIGFKTLKDFEEYYMTPYEGEWNFSPDDLSS</sequence>
<dbReference type="AlphaFoldDB" id="A0A9D2T1B4"/>
<gene>
    <name evidence="1" type="ORF">H9756_03795</name>
</gene>
<dbReference type="Proteomes" id="UP000823895">
    <property type="component" value="Unassembled WGS sequence"/>
</dbReference>
<reference evidence="1" key="2">
    <citation type="submission" date="2021-04" db="EMBL/GenBank/DDBJ databases">
        <authorList>
            <person name="Gilroy R."/>
        </authorList>
    </citation>
    <scope>NUCLEOTIDE SEQUENCE</scope>
    <source>
        <strain evidence="1">CHK165-2605</strain>
    </source>
</reference>
<reference evidence="1" key="1">
    <citation type="journal article" date="2021" name="PeerJ">
        <title>Extensive microbial diversity within the chicken gut microbiome revealed by metagenomics and culture.</title>
        <authorList>
            <person name="Gilroy R."/>
            <person name="Ravi A."/>
            <person name="Getino M."/>
            <person name="Pursley I."/>
            <person name="Horton D.L."/>
            <person name="Alikhan N.F."/>
            <person name="Baker D."/>
            <person name="Gharbi K."/>
            <person name="Hall N."/>
            <person name="Watson M."/>
            <person name="Adriaenssens E.M."/>
            <person name="Foster-Nyarko E."/>
            <person name="Jarju S."/>
            <person name="Secka A."/>
            <person name="Antonio M."/>
            <person name="Oren A."/>
            <person name="Chaudhuri R.R."/>
            <person name="La Ragione R."/>
            <person name="Hildebrand F."/>
            <person name="Pallen M.J."/>
        </authorList>
    </citation>
    <scope>NUCLEOTIDE SEQUENCE</scope>
    <source>
        <strain evidence="1">CHK165-2605</strain>
    </source>
</reference>
<comment type="caution">
    <text evidence="1">The sequence shown here is derived from an EMBL/GenBank/DDBJ whole genome shotgun (WGS) entry which is preliminary data.</text>
</comment>
<protein>
    <submittedName>
        <fullName evidence="1">Uncharacterized protein</fullName>
    </submittedName>
</protein>
<dbReference type="EMBL" id="DWWI01000079">
    <property type="protein sequence ID" value="HJC42792.1"/>
    <property type="molecule type" value="Genomic_DNA"/>
</dbReference>
<accession>A0A9D2T1B4</accession>
<evidence type="ECO:0000313" key="1">
    <source>
        <dbReference type="EMBL" id="HJC42792.1"/>
    </source>
</evidence>
<name>A0A9D2T1B4_9FIRM</name>
<organism evidence="1 2">
    <name type="scientific">Candidatus Mediterraneibacter gallistercoris</name>
    <dbReference type="NCBI Taxonomy" id="2838671"/>
    <lineage>
        <taxon>Bacteria</taxon>
        <taxon>Bacillati</taxon>
        <taxon>Bacillota</taxon>
        <taxon>Clostridia</taxon>
        <taxon>Lachnospirales</taxon>
        <taxon>Lachnospiraceae</taxon>
        <taxon>Mediterraneibacter</taxon>
    </lineage>
</organism>